<evidence type="ECO:0000313" key="1">
    <source>
        <dbReference type="EMBL" id="KAJ5464573.1"/>
    </source>
</evidence>
<dbReference type="EMBL" id="JAPVEA010000001">
    <property type="protein sequence ID" value="KAJ5464573.1"/>
    <property type="molecule type" value="Genomic_DNA"/>
</dbReference>
<accession>A0AAD6CG86</accession>
<protein>
    <submittedName>
        <fullName evidence="1">Uncharacterized protein</fullName>
    </submittedName>
</protein>
<reference evidence="1" key="1">
    <citation type="submission" date="2022-12" db="EMBL/GenBank/DDBJ databases">
        <authorList>
            <person name="Petersen C."/>
        </authorList>
    </citation>
    <scope>NUCLEOTIDE SEQUENCE</scope>
    <source>
        <strain evidence="1">IBT 16125</strain>
    </source>
</reference>
<dbReference type="RefSeq" id="XP_056771420.1">
    <property type="nucleotide sequence ID" value="XM_056903653.1"/>
</dbReference>
<keyword evidence="2" id="KW-1185">Reference proteome</keyword>
<evidence type="ECO:0000313" key="2">
    <source>
        <dbReference type="Proteomes" id="UP001213681"/>
    </source>
</evidence>
<organism evidence="1 2">
    <name type="scientific">Penicillium daleae</name>
    <dbReference type="NCBI Taxonomy" id="63821"/>
    <lineage>
        <taxon>Eukaryota</taxon>
        <taxon>Fungi</taxon>
        <taxon>Dikarya</taxon>
        <taxon>Ascomycota</taxon>
        <taxon>Pezizomycotina</taxon>
        <taxon>Eurotiomycetes</taxon>
        <taxon>Eurotiomycetidae</taxon>
        <taxon>Eurotiales</taxon>
        <taxon>Aspergillaceae</taxon>
        <taxon>Penicillium</taxon>
    </lineage>
</organism>
<dbReference type="GeneID" id="81593896"/>
<name>A0AAD6CG86_9EURO</name>
<proteinExistence type="predicted"/>
<comment type="caution">
    <text evidence="1">The sequence shown here is derived from an EMBL/GenBank/DDBJ whole genome shotgun (WGS) entry which is preliminary data.</text>
</comment>
<dbReference type="AlphaFoldDB" id="A0AAD6CG86"/>
<reference evidence="1" key="2">
    <citation type="journal article" date="2023" name="IMA Fungus">
        <title>Comparative genomic study of the Penicillium genus elucidates a diverse pangenome and 15 lateral gene transfer events.</title>
        <authorList>
            <person name="Petersen C."/>
            <person name="Sorensen T."/>
            <person name="Nielsen M.R."/>
            <person name="Sondergaard T.E."/>
            <person name="Sorensen J.L."/>
            <person name="Fitzpatrick D.A."/>
            <person name="Frisvad J.C."/>
            <person name="Nielsen K.L."/>
        </authorList>
    </citation>
    <scope>NUCLEOTIDE SEQUENCE</scope>
    <source>
        <strain evidence="1">IBT 16125</strain>
    </source>
</reference>
<sequence length="301" mass="33496">MRNRYFLLDETISAKEINRMLCRVVVDKLLPLHHFAPSEPLFTEEPSHHTNDIIPNILPEPYISTSRQDFVTNVQRSDIASTLTTYLGLNLSHVDQRSVSLQSESVKRYTLANPAQYFDRLISDELYARDVANLLQKARGKGFLVVGFLTVTGAVWKRTKAQKHSTGARVSIPIGDITGIPGIGTQAGLDVGLSIGNEHGTRAQCTMHVAGEEIFAIAYCEVKLKREFSRNAPHLIKKTLAFGQAKRTKGHHLTFGDDESEVEPNSDEEDVIGKGCVLLVDEDDEDPTTTQMYEAGEFQLN</sequence>
<dbReference type="Proteomes" id="UP001213681">
    <property type="component" value="Unassembled WGS sequence"/>
</dbReference>
<gene>
    <name evidence="1" type="ORF">N7458_000259</name>
</gene>